<dbReference type="PANTHER" id="PTHR19303">
    <property type="entry name" value="TRANSPOSON"/>
    <property type="match status" value="1"/>
</dbReference>
<dbReference type="AlphaFoldDB" id="A0A1B0DMQ7"/>
<name>A0A1B0DMQ7_PHLPP</name>
<dbReference type="InterPro" id="IPR050863">
    <property type="entry name" value="CenT-Element_Derived"/>
</dbReference>
<dbReference type="GO" id="GO:0005634">
    <property type="term" value="C:nucleus"/>
    <property type="evidence" value="ECO:0007669"/>
    <property type="project" value="TreeGrafter"/>
</dbReference>
<proteinExistence type="predicted"/>
<sequence>MDESAFNLAPTGELVLAPAGRHVYVESRNSDKENITTLFSVNASGTFAPPLTLYKYARLPAAAALSAPSFWALGKTDSGWMTSVSFYEYIANVFLPYLDEQQIEKPIIVFLDGHRSHLTLQLSKLCRDNGIILVALYPNSTHILQPLDVAVFKPIKSRWKALKRQWRIDHNGEEVTKFNLPSILNMVIQENQMSSNVISGFRGTGLFPFNEDAVDYRKIIKRTSQSTLQQPENTDEVSENQNLPLTDFENKIDPQKLEDFRAAMIEGGPWTGDKEDTSLFYFWRDMVFETYHPQLPPFFNVTCDAPDASVTEDRYND</sequence>
<dbReference type="PANTHER" id="PTHR19303:SF74">
    <property type="entry name" value="POGO TRANSPOSABLE ELEMENT WITH KRAB DOMAIN"/>
    <property type="match status" value="1"/>
</dbReference>
<reference evidence="2" key="1">
    <citation type="submission" date="2022-08" db="UniProtKB">
        <authorList>
            <consortium name="EnsemblMetazoa"/>
        </authorList>
    </citation>
    <scope>IDENTIFICATION</scope>
    <source>
        <strain evidence="2">Israel</strain>
    </source>
</reference>
<dbReference type="Proteomes" id="UP000092462">
    <property type="component" value="Unassembled WGS sequence"/>
</dbReference>
<protein>
    <recommendedName>
        <fullName evidence="1">DDE-1 domain-containing protein</fullName>
    </recommendedName>
</protein>
<keyword evidence="3" id="KW-1185">Reference proteome</keyword>
<dbReference type="InterPro" id="IPR004875">
    <property type="entry name" value="DDE_SF_endonuclease_dom"/>
</dbReference>
<organism evidence="2 3">
    <name type="scientific">Phlebotomus papatasi</name>
    <name type="common">Sandfly</name>
    <dbReference type="NCBI Taxonomy" id="29031"/>
    <lineage>
        <taxon>Eukaryota</taxon>
        <taxon>Metazoa</taxon>
        <taxon>Ecdysozoa</taxon>
        <taxon>Arthropoda</taxon>
        <taxon>Hexapoda</taxon>
        <taxon>Insecta</taxon>
        <taxon>Pterygota</taxon>
        <taxon>Neoptera</taxon>
        <taxon>Endopterygota</taxon>
        <taxon>Diptera</taxon>
        <taxon>Nematocera</taxon>
        <taxon>Psychodoidea</taxon>
        <taxon>Psychodidae</taxon>
        <taxon>Phlebotomus</taxon>
        <taxon>Phlebotomus</taxon>
    </lineage>
</organism>
<feature type="domain" description="DDE-1" evidence="1">
    <location>
        <begin position="32"/>
        <end position="180"/>
    </location>
</feature>
<dbReference type="GO" id="GO:0003677">
    <property type="term" value="F:DNA binding"/>
    <property type="evidence" value="ECO:0007669"/>
    <property type="project" value="TreeGrafter"/>
</dbReference>
<evidence type="ECO:0000313" key="3">
    <source>
        <dbReference type="Proteomes" id="UP000092462"/>
    </source>
</evidence>
<dbReference type="EMBL" id="AJVK01016910">
    <property type="status" value="NOT_ANNOTATED_CDS"/>
    <property type="molecule type" value="Genomic_DNA"/>
</dbReference>
<evidence type="ECO:0000313" key="2">
    <source>
        <dbReference type="EnsemblMetazoa" id="PPAI009649-PA"/>
    </source>
</evidence>
<dbReference type="Gene3D" id="3.30.420.10">
    <property type="entry name" value="Ribonuclease H-like superfamily/Ribonuclease H"/>
    <property type="match status" value="1"/>
</dbReference>
<dbReference type="Pfam" id="PF03184">
    <property type="entry name" value="DDE_1"/>
    <property type="match status" value="1"/>
</dbReference>
<accession>A0A1B0DMQ7</accession>
<dbReference type="VEuPathDB" id="VectorBase:PPAPM1_003910"/>
<dbReference type="VEuPathDB" id="VectorBase:PPAI009649"/>
<dbReference type="InterPro" id="IPR036397">
    <property type="entry name" value="RNaseH_sf"/>
</dbReference>
<evidence type="ECO:0000259" key="1">
    <source>
        <dbReference type="Pfam" id="PF03184"/>
    </source>
</evidence>
<dbReference type="EnsemblMetazoa" id="PPAI009649-RA">
    <property type="protein sequence ID" value="PPAI009649-PA"/>
    <property type="gene ID" value="PPAI009649"/>
</dbReference>